<dbReference type="Gene3D" id="3.40.50.10610">
    <property type="entry name" value="ABC-type transport auxiliary lipoprotein component"/>
    <property type="match status" value="1"/>
</dbReference>
<dbReference type="Gene3D" id="2.40.10.410">
    <property type="entry name" value="FlgT, C-terminal domain"/>
    <property type="match status" value="1"/>
</dbReference>
<dbReference type="GO" id="GO:0030288">
    <property type="term" value="C:outer membrane-bounded periplasmic space"/>
    <property type="evidence" value="ECO:0007669"/>
    <property type="project" value="InterPro"/>
</dbReference>
<dbReference type="RefSeq" id="WP_004573314.1">
    <property type="nucleotide sequence ID" value="NZ_AFGF01000081.1"/>
</dbReference>
<keyword evidence="2 6" id="KW-0732">Signal</keyword>
<dbReference type="AlphaFoldDB" id="F7NIY3"/>
<feature type="signal peptide" evidence="6">
    <location>
        <begin position="1"/>
        <end position="26"/>
    </location>
</feature>
<evidence type="ECO:0000256" key="2">
    <source>
        <dbReference type="ARBA" id="ARBA00022729"/>
    </source>
</evidence>
<dbReference type="EMBL" id="AFGF01000081">
    <property type="protein sequence ID" value="EGO63980.1"/>
    <property type="molecule type" value="Genomic_DNA"/>
</dbReference>
<dbReference type="InterPro" id="IPR005534">
    <property type="entry name" value="Curli_assmbl/transp-comp_CsgG"/>
</dbReference>
<evidence type="ECO:0000256" key="3">
    <source>
        <dbReference type="ARBA" id="ARBA00023136"/>
    </source>
</evidence>
<reference evidence="8 9" key="1">
    <citation type="journal article" date="2011" name="EMBO J.">
        <title>Structural diversity of bacterial flagellar motors.</title>
        <authorList>
            <person name="Chen S."/>
            <person name="Beeby M."/>
            <person name="Murphy G.E."/>
            <person name="Leadbetter J.R."/>
            <person name="Hendrixson D.R."/>
            <person name="Briegel A."/>
            <person name="Li Z."/>
            <person name="Shi J."/>
            <person name="Tocheva E.I."/>
            <person name="Muller A."/>
            <person name="Dobro M.J."/>
            <person name="Jensen G.J."/>
        </authorList>
    </citation>
    <scope>NUCLEOTIDE SEQUENCE [LARGE SCALE GENOMIC DNA]</scope>
    <source>
        <strain evidence="8 9">DSM 6540</strain>
    </source>
</reference>
<evidence type="ECO:0000313" key="8">
    <source>
        <dbReference type="EMBL" id="EGO63980.1"/>
    </source>
</evidence>
<dbReference type="InterPro" id="IPR032388">
    <property type="entry name" value="FlgT_C"/>
</dbReference>
<protein>
    <recommendedName>
        <fullName evidence="7">Flagellar assembly protein T C-terminal domain-containing protein</fullName>
    </recommendedName>
</protein>
<evidence type="ECO:0000256" key="1">
    <source>
        <dbReference type="ARBA" id="ARBA00022475"/>
    </source>
</evidence>
<organism evidence="8 9">
    <name type="scientific">Acetonema longum DSM 6540</name>
    <dbReference type="NCBI Taxonomy" id="1009370"/>
    <lineage>
        <taxon>Bacteria</taxon>
        <taxon>Bacillati</taxon>
        <taxon>Bacillota</taxon>
        <taxon>Negativicutes</taxon>
        <taxon>Acetonemataceae</taxon>
        <taxon>Acetonema</taxon>
    </lineage>
</organism>
<sequence length="304" mass="31809">MNGKKNLLLVVTLAFTLIFLPGSFTATGEAAQKKIGITKFDGTSVASSWDYEYDVGAGAADMLTNELVKNKNYMVFERQQLAEVLSEQRLGASGVVDDATAARIGKVVGLDYIVYGKIVSAGAEKTGGGAAIGPWAVANEHLTVRVVVAVRMIDATTGAVVMSHTATGEVKKSGGGLAGAVGGRGFATGSKTKVTVEVYDQAAILAIKEIAGKINALNPLEGAIVEVDRKTIYLDLGAEQGVEAGNRFQIYREGKPIINARGQIIGMTRIDIATVKVVSVDSLMSVCKLEGSGKVMLGDKARLL</sequence>
<comment type="caution">
    <text evidence="8">The sequence shown here is derived from an EMBL/GenBank/DDBJ whole genome shotgun (WGS) entry which is preliminary data.</text>
</comment>
<dbReference type="Pfam" id="PF16538">
    <property type="entry name" value="FlgT_C"/>
    <property type="match status" value="1"/>
</dbReference>
<gene>
    <name evidence="8" type="ORF">ALO_10179</name>
</gene>
<keyword evidence="4" id="KW-0564">Palmitate</keyword>
<keyword evidence="1" id="KW-1003">Cell membrane</keyword>
<evidence type="ECO:0000256" key="4">
    <source>
        <dbReference type="ARBA" id="ARBA00023139"/>
    </source>
</evidence>
<proteinExistence type="predicted"/>
<feature type="chain" id="PRO_5039306322" description="Flagellar assembly protein T C-terminal domain-containing protein" evidence="6">
    <location>
        <begin position="27"/>
        <end position="304"/>
    </location>
</feature>
<dbReference type="Proteomes" id="UP000003240">
    <property type="component" value="Unassembled WGS sequence"/>
</dbReference>
<name>F7NIY3_9FIRM</name>
<evidence type="ECO:0000256" key="5">
    <source>
        <dbReference type="ARBA" id="ARBA00023288"/>
    </source>
</evidence>
<dbReference type="InterPro" id="IPR038165">
    <property type="entry name" value="FlgT_C_sf"/>
</dbReference>
<keyword evidence="9" id="KW-1185">Reference proteome</keyword>
<keyword evidence="5" id="KW-0449">Lipoprotein</keyword>
<dbReference type="STRING" id="1009370.ALO_10179"/>
<evidence type="ECO:0000256" key="6">
    <source>
        <dbReference type="SAM" id="SignalP"/>
    </source>
</evidence>
<dbReference type="PANTHER" id="PTHR41164:SF1">
    <property type="entry name" value="CURLI PRODUCTION ASSEMBLY_TRANSPORT COMPONENT CSGG"/>
    <property type="match status" value="1"/>
</dbReference>
<evidence type="ECO:0000313" key="9">
    <source>
        <dbReference type="Proteomes" id="UP000003240"/>
    </source>
</evidence>
<dbReference type="Pfam" id="PF03783">
    <property type="entry name" value="CsgG"/>
    <property type="match status" value="1"/>
</dbReference>
<evidence type="ECO:0000259" key="7">
    <source>
        <dbReference type="Pfam" id="PF16538"/>
    </source>
</evidence>
<keyword evidence="3" id="KW-0472">Membrane</keyword>
<dbReference type="PANTHER" id="PTHR41164">
    <property type="entry name" value="CURLI PRODUCTION ASSEMBLY/TRANSPORT COMPONENT CSGG"/>
    <property type="match status" value="1"/>
</dbReference>
<dbReference type="eggNOG" id="COG1462">
    <property type="taxonomic scope" value="Bacteria"/>
</dbReference>
<accession>F7NIY3</accession>
<feature type="domain" description="Flagellar assembly protein T C-terminal" evidence="7">
    <location>
        <begin position="230"/>
        <end position="293"/>
    </location>
</feature>